<evidence type="ECO:0008006" key="2">
    <source>
        <dbReference type="Google" id="ProtNLM"/>
    </source>
</evidence>
<proteinExistence type="predicted"/>
<dbReference type="AlphaFoldDB" id="A0A381R2U7"/>
<dbReference type="EMBL" id="UINC01001662">
    <property type="protein sequence ID" value="SUZ86061.1"/>
    <property type="molecule type" value="Genomic_DNA"/>
</dbReference>
<dbReference type="Pfam" id="PF03069">
    <property type="entry name" value="FmdA_AmdA"/>
    <property type="match status" value="1"/>
</dbReference>
<dbReference type="InterPro" id="IPR004304">
    <property type="entry name" value="FmdA_AmdA"/>
</dbReference>
<dbReference type="PANTHER" id="PTHR31891">
    <property type="entry name" value="FORMAMIDASE C869.04-RELATED"/>
    <property type="match status" value="1"/>
</dbReference>
<gene>
    <name evidence="1" type="ORF">METZ01_LOCUS38915</name>
</gene>
<evidence type="ECO:0000313" key="1">
    <source>
        <dbReference type="EMBL" id="SUZ86061.1"/>
    </source>
</evidence>
<protein>
    <recommendedName>
        <fullName evidence="2">Acetamidase</fullName>
    </recommendedName>
</protein>
<accession>A0A381R2U7</accession>
<dbReference type="SUPFAM" id="SSF141130">
    <property type="entry name" value="Acetamidase/Formamidase-like"/>
    <property type="match status" value="1"/>
</dbReference>
<dbReference type="Gene3D" id="2.60.120.580">
    <property type="entry name" value="Acetamidase/Formamidase-like domains"/>
    <property type="match status" value="1"/>
</dbReference>
<reference evidence="1" key="1">
    <citation type="submission" date="2018-05" db="EMBL/GenBank/DDBJ databases">
        <authorList>
            <person name="Lanie J.A."/>
            <person name="Ng W.-L."/>
            <person name="Kazmierczak K.M."/>
            <person name="Andrzejewski T.M."/>
            <person name="Davidsen T.M."/>
            <person name="Wayne K.J."/>
            <person name="Tettelin H."/>
            <person name="Glass J.I."/>
            <person name="Rusch D."/>
            <person name="Podicherti R."/>
            <person name="Tsui H.-C.T."/>
            <person name="Winkler M.E."/>
        </authorList>
    </citation>
    <scope>NUCLEOTIDE SEQUENCE</scope>
</reference>
<organism evidence="1">
    <name type="scientific">marine metagenome</name>
    <dbReference type="NCBI Taxonomy" id="408172"/>
    <lineage>
        <taxon>unclassified sequences</taxon>
        <taxon>metagenomes</taxon>
        <taxon>ecological metagenomes</taxon>
    </lineage>
</organism>
<dbReference type="GO" id="GO:0016811">
    <property type="term" value="F:hydrolase activity, acting on carbon-nitrogen (but not peptide) bonds, in linear amides"/>
    <property type="evidence" value="ECO:0007669"/>
    <property type="project" value="InterPro"/>
</dbReference>
<sequence>MIRNVGSLCFVGLVSLVLVPLTVAQDDILVLGGDGRHCGEDPDCINRLHPDIPMVARAVPGQSILFRVRNASDFELDPASAYEDPREGDPQIGTVHPLTGPVHIEGAEPGDVLAVTLLDIAPGPFGYTSVSPIGFVSDHVTGGFRALWRLNRNEAVSDDIPGVRVPNASFPGIVTVLPGRDELDAMLSREAELVGLGGAGFPPHALHASPEAVCGPAGTNASECLRTLPPREHGGNLDIRYLQVGVTLYLPCYVDGCGLAIGDPHFAQGDGEVSGTAIEMDAEFTVTTRLIKDGPELTRGPHFEGPVRVLDIPSRRFYATTGFPLKAAGEIPPDMRYLGANERIAGLRNLSKDISLAARNALLEMIDYVTETYGLTPEQAYVVASVAVDLRIGQLVDAPNVGVTALLPLDIFSEPRK</sequence>
<name>A0A381R2U7_9ZZZZ</name>
<dbReference type="PANTHER" id="PTHR31891:SF1">
    <property type="entry name" value="FORMAMIDASE C869.04-RELATED"/>
    <property type="match status" value="1"/>
</dbReference>
<dbReference type="Gene3D" id="3.10.28.20">
    <property type="entry name" value="Acetamidase/Formamidase-like domains"/>
    <property type="match status" value="1"/>
</dbReference>